<reference evidence="2" key="2">
    <citation type="submission" date="2025-09" db="UniProtKB">
        <authorList>
            <consortium name="Ensembl"/>
        </authorList>
    </citation>
    <scope>IDENTIFICATION</scope>
</reference>
<dbReference type="Pfam" id="PF08840">
    <property type="entry name" value="BAAT_C"/>
    <property type="match status" value="1"/>
</dbReference>
<organism evidence="2 3">
    <name type="scientific">Xiphophorus couchianus</name>
    <name type="common">Monterrey platyfish</name>
    <dbReference type="NCBI Taxonomy" id="32473"/>
    <lineage>
        <taxon>Eukaryota</taxon>
        <taxon>Metazoa</taxon>
        <taxon>Chordata</taxon>
        <taxon>Craniata</taxon>
        <taxon>Vertebrata</taxon>
        <taxon>Euteleostomi</taxon>
        <taxon>Actinopterygii</taxon>
        <taxon>Neopterygii</taxon>
        <taxon>Teleostei</taxon>
        <taxon>Neoteleostei</taxon>
        <taxon>Acanthomorphata</taxon>
        <taxon>Ovalentaria</taxon>
        <taxon>Atherinomorphae</taxon>
        <taxon>Cyprinodontiformes</taxon>
        <taxon>Poeciliidae</taxon>
        <taxon>Poeciliinae</taxon>
        <taxon>Xiphophorus</taxon>
    </lineage>
</organism>
<reference evidence="2" key="1">
    <citation type="submission" date="2025-08" db="UniProtKB">
        <authorList>
            <consortium name="Ensembl"/>
        </authorList>
    </citation>
    <scope>IDENTIFICATION</scope>
</reference>
<evidence type="ECO:0000313" key="2">
    <source>
        <dbReference type="Ensembl" id="ENSXCOP00000009346.1"/>
    </source>
</evidence>
<feature type="domain" description="BAAT/Acyl-CoA thioester hydrolase C-terminal" evidence="1">
    <location>
        <begin position="2"/>
        <end position="31"/>
    </location>
</feature>
<dbReference type="Proteomes" id="UP000261380">
    <property type="component" value="Unplaced"/>
</dbReference>
<protein>
    <recommendedName>
        <fullName evidence="1">BAAT/Acyl-CoA thioester hydrolase C-terminal domain-containing protein</fullName>
    </recommendedName>
</protein>
<proteinExistence type="predicted"/>
<name>A0A3B5LI50_9TELE</name>
<dbReference type="AlphaFoldDB" id="A0A3B5LI50"/>
<evidence type="ECO:0000259" key="1">
    <source>
        <dbReference type="Pfam" id="PF08840"/>
    </source>
</evidence>
<accession>A0A3B5LI50</accession>
<sequence length="108" mass="12122">MVLWGGQTLEHSRAQEDAWRKLLVFLRKNLYSGAKSRDSILEPLSFPELGAGSPSTPSVVQYPSDELLVCLFCSESVPLLQKDTLLRHLLLEHKLVIADIKLIANLPR</sequence>
<dbReference type="STRING" id="32473.ENSXCOP00000009346"/>
<evidence type="ECO:0000313" key="3">
    <source>
        <dbReference type="Proteomes" id="UP000261380"/>
    </source>
</evidence>
<keyword evidence="3" id="KW-1185">Reference proteome</keyword>
<dbReference type="GeneTree" id="ENSGT01110000271426"/>
<dbReference type="Ensembl" id="ENSXCOT00000009457.1">
    <property type="protein sequence ID" value="ENSXCOP00000009346.1"/>
    <property type="gene ID" value="ENSXCOG00000007120.1"/>
</dbReference>
<dbReference type="InterPro" id="IPR014940">
    <property type="entry name" value="BAAT_C"/>
</dbReference>